<dbReference type="Gene3D" id="1.20.58.830">
    <property type="match status" value="3"/>
</dbReference>
<reference evidence="8 9" key="2">
    <citation type="submission" date="2013-02" db="EMBL/GenBank/DDBJ databases">
        <title>The Genome Sequence of Plasmodium falciparum NF135/5.C10.</title>
        <authorList>
            <consortium name="The Broad Institute Genome Sequencing Platform"/>
            <consortium name="The Broad Institute Genome Sequencing Center for Infectious Disease"/>
            <person name="Neafsey D."/>
            <person name="Cheeseman I."/>
            <person name="Volkman S."/>
            <person name="Adams J."/>
            <person name="Walker B."/>
            <person name="Young S.K."/>
            <person name="Zeng Q."/>
            <person name="Gargeya S."/>
            <person name="Fitzgerald M."/>
            <person name="Haas B."/>
            <person name="Abouelleil A."/>
            <person name="Alvarado L."/>
            <person name="Arachchi H.M."/>
            <person name="Berlin A.M."/>
            <person name="Chapman S.B."/>
            <person name="Dewar J."/>
            <person name="Goldberg J."/>
            <person name="Griggs A."/>
            <person name="Gujja S."/>
            <person name="Hansen M."/>
            <person name="Howarth C."/>
            <person name="Imamovic A."/>
            <person name="Larimer J."/>
            <person name="McCowan C."/>
            <person name="Murphy C."/>
            <person name="Neiman D."/>
            <person name="Pearson M."/>
            <person name="Priest M."/>
            <person name="Roberts A."/>
            <person name="Saif S."/>
            <person name="Shea T."/>
            <person name="Sisk P."/>
            <person name="Sykes S."/>
            <person name="Wortman J."/>
            <person name="Nusbaum C."/>
            <person name="Birren B."/>
        </authorList>
    </citation>
    <scope>NUCLEOTIDE SEQUENCE [LARGE SCALE GENOMIC DNA]</scope>
    <source>
        <strain evidence="8 9">NF135/5.C10</strain>
    </source>
</reference>
<feature type="region of interest" description="Disordered" evidence="1">
    <location>
        <begin position="766"/>
        <end position="845"/>
    </location>
</feature>
<dbReference type="Pfam" id="PF15447">
    <property type="entry name" value="NTS"/>
    <property type="match status" value="1"/>
</dbReference>
<feature type="domain" description="Duffy-binding-like" evidence="7">
    <location>
        <begin position="339"/>
        <end position="507"/>
    </location>
</feature>
<dbReference type="GO" id="GO:0046789">
    <property type="term" value="F:host cell surface receptor binding"/>
    <property type="evidence" value="ECO:0007669"/>
    <property type="project" value="InterPro"/>
</dbReference>
<dbReference type="InterPro" id="IPR029210">
    <property type="entry name" value="PfEMP1_NTS"/>
</dbReference>
<feature type="region of interest" description="Disordered" evidence="1">
    <location>
        <begin position="1089"/>
        <end position="1113"/>
    </location>
</feature>
<dbReference type="InterPro" id="IPR041480">
    <property type="entry name" value="CIDR1_gamma"/>
</dbReference>
<feature type="domain" description="Duffy-binding-like" evidence="2">
    <location>
        <begin position="623"/>
        <end position="774"/>
    </location>
</feature>
<feature type="compositionally biased region" description="Pro residues" evidence="1">
    <location>
        <begin position="1697"/>
        <end position="1714"/>
    </location>
</feature>
<feature type="region of interest" description="Disordered" evidence="1">
    <location>
        <begin position="867"/>
        <end position="920"/>
    </location>
</feature>
<feature type="compositionally biased region" description="Polar residues" evidence="1">
    <location>
        <begin position="934"/>
        <end position="966"/>
    </location>
</feature>
<evidence type="ECO:0000313" key="9">
    <source>
        <dbReference type="Proteomes" id="UP000019114"/>
    </source>
</evidence>
<feature type="region of interest" description="Disordered" evidence="1">
    <location>
        <begin position="1153"/>
        <end position="1172"/>
    </location>
</feature>
<dbReference type="InterPro" id="IPR029211">
    <property type="entry name" value="PfEMP1_ATS"/>
</dbReference>
<dbReference type="Pfam" id="PF15445">
    <property type="entry name" value="ATS"/>
    <property type="match status" value="1"/>
</dbReference>
<sequence>MEPHGGSGGRGSSVEDKDAKHLLDSIGEKVYKEKVQSDAEKYKEALKGYLYKANGYILETVGTNKTCALVDDYYNKRVNKGGDVSDKRHPCKNLKGNINEKRFSDTLGGQCTNTKIKGNTYIERQDVGACAPYRRLHLCHHNLETIETTSTASDTLLAEVCYAAKEEGASLQGQHGKHQGTNRGTASQLCTVLARSFADIGDIVRGKDLFLGNDEEKKQRKQLDKKLKDIFGDIYKELRKNGKTNVKTLQARYKDEKDRNYYKLREDWWTANRETVWKAITCSAATGNKYFRPTCGDSGDEKHSTQASHKCRCGDGKKPDDQVPTYFDYVPQFLRWFEEWAEDFCTKRKHKLQNAIKKCREKHKGDKKLYCDLNRYDCTETVIGEKKLVEGADCIDCHFSCARFVKWIDNQKLEFDKQKRKYTSEISDGDGGRRRSRKKRSTKSETYEGYDKDFYKILKGDYQNVDKFLNILNKEGICKEQPKVGNEKADHVDFAQDKNKETFARTKICEPCPWCGLKNKSPTWEPKSDTDCAQRKEYKPENITEIPVLYPDISQSRILDKYKNFCANDEKSATPTVNGGGQIKKWECYYDDSNKNSKENNNCVQGEWKEFKKGQKVTSYNAFFWDWVHDMLHDSVEWRERLNSCINNAKSQNCKNNKCNSDCDCFLKWVVKKKDEWGKIKDHFNKQEDIVQQKGFIKFNHYGVLEGVLDKDELLKNIKDTHANADDIERIRKMLKEDETAVAGVLGGGEHNTKIDKLLNHEEKDAETCKNCKPPQQENPGRSLPGEETVPSPDQPAEEGEEEDDEDDDDDDDDDVDVEAEGSSEETAEDTTHEEVAPESKDNVKPCDIVATLFSNPEQFKDVACNQKYGPKAPTSWKCIPSDTKSVATSDKGAPRRSRRDADPAKASGTNQGAICIPPRRRRLYVGKLEQWAKGTTETSQGSSATTQEGDGNGGSVTQTAVSSGPTSPPSSHLRADDGLLKAFVESAAVETFFLWHKYKAENTKTQGGGSPLLGTGDSVDGGEQTPEQQLQNGTIPPEFLRQMFYTLGDYRDILYSGNKDAKNGVNYIISGDKEMKAKEEKIKEKIKTFFSNSGEQPSTSGKQTPSENPESWWQKNGQHIWKGMICALTYKDNEAKEQPPKHLEDVEKAFFGTQNGKPVPPGTPATPNGTYKEKYDYNSVKLDNSGDDPLNNPKLKDFVEIPTYFRWLHEWGSDFCGKRARMLGKIKDNCTEDGKHGSRSNDGDGFDCKLMIPDKEAFLGDFNGSSCATSCSFYKKWINTKRDEFNKQSGAYDGQKTKCKEENGGAQGNKDAKEFCEKLEKTRPNAATFLQKLASCSKNDSNGSKIDFRNQAKTFGHETYCDPCSLNRLKCKNGICNGGPIKGECNGETVTAGDIEKMRISTQDVDMRVSDNDAKGFNGLDEACKDANIFKGIRKDVWKCGKLCDYDVCILETFKEGIHEKQNVLIRTLFKRWLEYFLQDYIKINAKFSHCTKNGENKCIKGCKNKCNCVEKWINKKITEWEKIRDRYLEPYISKGSDKVYKVKTILEELIPRIALTNDKGKIKDLPAFLKLYGCNCADSSKKKGDTPKDIVECLLNKLEKEATSCPGKTSDSPEEKCGEDPTPLENDDEPMEGENPVIHPQICGDIPTTKETVDEDACKPADSPPAGPAAGGKENPEQTPVLKPEEEAPASSSPEAPPPEVPPSTPAAPPSTPKKEKTKPKPVGPKPWEITLSTPLKTALVTSTLAWSVGIGFAAFTYFFLKVNGSDYGIPTLKSSNRYIPYVSDTYKGKTYIYMEGDSDSGHYYEDTTDITSSESEYEELDINDIYVPGSPKYKTLIEVVLEPSKSNGNTPSKGDGNTLGDDMVPTTNTFTDEEWNELKHDFISQYIQSEPLDVPNDYSSGDIPFNTQPNTLYFDNNQEKPFITSIHDRNLYSGEEYNYNVNMVNNDIPISGKNDVYSGIDLINDTLSGNQHIDIYDELLKRKENELYGTNHVKQTSIHSVAKPISDDPIHNQLELFHKWLDRHRDMCEKWNNKEELLDKLKEEWENDTSTSGNTHPSDSNKTLNTDVSIQIHMDNPKPINEFSNMDTILEDLDKPFNEPYYYDM</sequence>
<dbReference type="InterPro" id="IPR042202">
    <property type="entry name" value="Duffy-ag-bd_sf"/>
</dbReference>
<dbReference type="Gene3D" id="1.20.1310.20">
    <property type="entry name" value="Duffy-antigen binding domain"/>
    <property type="match status" value="2"/>
</dbReference>
<feature type="domain" description="Duffy-antigen binding" evidence="3">
    <location>
        <begin position="915"/>
        <end position="1139"/>
    </location>
</feature>
<feature type="region of interest" description="Disordered" evidence="1">
    <location>
        <begin position="424"/>
        <end position="444"/>
    </location>
</feature>
<dbReference type="Gene3D" id="1.10.1900.40">
    <property type="entry name" value="Acidic terminal segments, variant surface antigen of PfEMP1"/>
    <property type="match status" value="2"/>
</dbReference>
<feature type="domain" description="Cysteine-rich interdomain region 1 gamma" evidence="6">
    <location>
        <begin position="1403"/>
        <end position="1453"/>
    </location>
</feature>
<gene>
    <name evidence="8" type="ORF">PFNF135_00968</name>
</gene>
<dbReference type="Pfam" id="PF05424">
    <property type="entry name" value="Duffy_binding"/>
    <property type="match status" value="2"/>
</dbReference>
<feature type="domain" description="Duffy-antigen binding" evidence="3">
    <location>
        <begin position="128"/>
        <end position="335"/>
    </location>
</feature>
<dbReference type="Pfam" id="PF03011">
    <property type="entry name" value="PFEMP"/>
    <property type="match status" value="2"/>
</dbReference>
<feature type="region of interest" description="Disordered" evidence="1">
    <location>
        <begin position="1847"/>
        <end position="1866"/>
    </location>
</feature>
<evidence type="ECO:0000256" key="1">
    <source>
        <dbReference type="SAM" id="MobiDB-lite"/>
    </source>
</evidence>
<feature type="domain" description="Duffy-binding-like" evidence="2">
    <location>
        <begin position="1470"/>
        <end position="1613"/>
    </location>
</feature>
<feature type="domain" description="Duffy-binding-like" evidence="7">
    <location>
        <begin position="1211"/>
        <end position="1359"/>
    </location>
</feature>
<evidence type="ECO:0000259" key="4">
    <source>
        <dbReference type="Pfam" id="PF15445"/>
    </source>
</evidence>
<dbReference type="FunFam" id="1.20.58.830:FF:000003">
    <property type="entry name" value="Erythrocyte membrane protein 1, PfEMP1"/>
    <property type="match status" value="1"/>
</dbReference>
<dbReference type="Pfam" id="PF18562">
    <property type="entry name" value="CIDR1_gamma"/>
    <property type="match status" value="1"/>
</dbReference>
<feature type="compositionally biased region" description="Basic and acidic residues" evidence="1">
    <location>
        <begin position="830"/>
        <end position="845"/>
    </location>
</feature>
<feature type="domain" description="Plasmodium falciparum erythrocyte membrane protein-1 N-terminal segment" evidence="5">
    <location>
        <begin position="18"/>
        <end position="53"/>
    </location>
</feature>
<feature type="region of interest" description="Disordered" evidence="1">
    <location>
        <begin position="1605"/>
        <end position="1731"/>
    </location>
</feature>
<evidence type="ECO:0000259" key="6">
    <source>
        <dbReference type="Pfam" id="PF18562"/>
    </source>
</evidence>
<dbReference type="Gene3D" id="1.20.58.1930">
    <property type="match status" value="1"/>
</dbReference>
<reference evidence="8 9" key="1">
    <citation type="submission" date="2013-02" db="EMBL/GenBank/DDBJ databases">
        <title>The Genome Annotation of Plasmodium falciparum NF135/5.C10.</title>
        <authorList>
            <consortium name="The Broad Institute Genome Sequencing Platform"/>
            <consortium name="The Broad Institute Genome Sequencing Center for Infectious Disease"/>
            <person name="Neafsey D."/>
            <person name="Hoffman S."/>
            <person name="Volkman S."/>
            <person name="Rosenthal P."/>
            <person name="Walker B."/>
            <person name="Young S.K."/>
            <person name="Zeng Q."/>
            <person name="Gargeya S."/>
            <person name="Fitzgerald M."/>
            <person name="Haas B."/>
            <person name="Abouelleil A."/>
            <person name="Allen A.W."/>
            <person name="Alvarado L."/>
            <person name="Arachchi H.M."/>
            <person name="Berlin A.M."/>
            <person name="Chapman S.B."/>
            <person name="Gainer-Dewar J."/>
            <person name="Goldberg J."/>
            <person name="Griggs A."/>
            <person name="Gujja S."/>
            <person name="Hansen M."/>
            <person name="Howarth C."/>
            <person name="Imamovic A."/>
            <person name="Ireland A."/>
            <person name="Larimer J."/>
            <person name="McCowan C."/>
            <person name="Murphy C."/>
            <person name="Pearson M."/>
            <person name="Poon T.W."/>
            <person name="Priest M."/>
            <person name="Roberts A."/>
            <person name="Saif S."/>
            <person name="Shea T."/>
            <person name="Sisk P."/>
            <person name="Sykes S."/>
            <person name="Wortman J."/>
            <person name="Nusbaum C."/>
            <person name="Birren B."/>
        </authorList>
    </citation>
    <scope>NUCLEOTIDE SEQUENCE [LARGE SCALE GENOMIC DNA]</scope>
    <source>
        <strain evidence="8 9">NF135/5.C10</strain>
    </source>
</reference>
<dbReference type="FunFam" id="1.20.1310.20:FF:000001">
    <property type="entry name" value="Erythrocyte membrane protein 1, PfEMP1"/>
    <property type="match status" value="1"/>
</dbReference>
<dbReference type="Pfam" id="PF22672">
    <property type="entry name" value="DBL_C"/>
    <property type="match status" value="2"/>
</dbReference>
<evidence type="ECO:0008006" key="10">
    <source>
        <dbReference type="Google" id="ProtNLM"/>
    </source>
</evidence>
<feature type="region of interest" description="Disordered" evidence="1">
    <location>
        <begin position="934"/>
        <end position="974"/>
    </location>
</feature>
<protein>
    <recommendedName>
        <fullName evidence="10">Erythrocyte membrane protein 1</fullName>
    </recommendedName>
</protein>
<dbReference type="GO" id="GO:0016020">
    <property type="term" value="C:membrane"/>
    <property type="evidence" value="ECO:0007669"/>
    <property type="project" value="InterPro"/>
</dbReference>
<feature type="domain" description="Plasmodium falciparum erythrocyte membrane protein 1 acidic terminal segment" evidence="4">
    <location>
        <begin position="1746"/>
        <end position="2108"/>
    </location>
</feature>
<feature type="compositionally biased region" description="Polar residues" evidence="1">
    <location>
        <begin position="1090"/>
        <end position="1113"/>
    </location>
</feature>
<dbReference type="InterPro" id="IPR004258">
    <property type="entry name" value="DBL"/>
</dbReference>
<dbReference type="Proteomes" id="UP000019114">
    <property type="component" value="Unassembled WGS sequence"/>
</dbReference>
<dbReference type="FunFam" id="1.10.1900.40:FF:000005">
    <property type="entry name" value="Erythrocyte membrane protein 1, PfEMP1"/>
    <property type="match status" value="1"/>
</dbReference>
<dbReference type="OrthoDB" id="378876at2759"/>
<evidence type="ECO:0000313" key="8">
    <source>
        <dbReference type="EMBL" id="ETW44756.1"/>
    </source>
</evidence>
<organism evidence="8 9">
    <name type="scientific">Plasmodium falciparum NF135/5.C10</name>
    <dbReference type="NCBI Taxonomy" id="1036726"/>
    <lineage>
        <taxon>Eukaryota</taxon>
        <taxon>Sar</taxon>
        <taxon>Alveolata</taxon>
        <taxon>Apicomplexa</taxon>
        <taxon>Aconoidasida</taxon>
        <taxon>Haemosporida</taxon>
        <taxon>Plasmodiidae</taxon>
        <taxon>Plasmodium</taxon>
        <taxon>Plasmodium (Laverania)</taxon>
    </lineage>
</organism>
<feature type="region of interest" description="Disordered" evidence="1">
    <location>
        <begin position="1005"/>
        <end position="1032"/>
    </location>
</feature>
<name>W4IM59_PLAFA</name>
<evidence type="ECO:0000259" key="3">
    <source>
        <dbReference type="Pfam" id="PF05424"/>
    </source>
</evidence>
<evidence type="ECO:0000259" key="5">
    <source>
        <dbReference type="Pfam" id="PF15447"/>
    </source>
</evidence>
<accession>W4IM59</accession>
<dbReference type="InterPro" id="IPR054595">
    <property type="entry name" value="DBL_C"/>
</dbReference>
<feature type="compositionally biased region" description="Acidic residues" evidence="1">
    <location>
        <begin position="796"/>
        <end position="829"/>
    </location>
</feature>
<evidence type="ECO:0000259" key="2">
    <source>
        <dbReference type="Pfam" id="PF03011"/>
    </source>
</evidence>
<dbReference type="InterPro" id="IPR044932">
    <property type="entry name" value="PfEMP1_ATS_sf"/>
</dbReference>
<dbReference type="SUPFAM" id="SSF140924">
    <property type="entry name" value="Duffy binding domain-like"/>
    <property type="match status" value="4"/>
</dbReference>
<dbReference type="EMBL" id="KI926025">
    <property type="protein sequence ID" value="ETW44756.1"/>
    <property type="molecule type" value="Genomic_DNA"/>
</dbReference>
<proteinExistence type="predicted"/>
<dbReference type="FunFam" id="1.20.58.1930:FF:000001">
    <property type="entry name" value="Erythrocyte membrane protein 1, PfEMP1"/>
    <property type="match status" value="1"/>
</dbReference>
<dbReference type="FunFam" id="1.10.1900.40:FF:000001">
    <property type="entry name" value="Erythrocyte membrane protein 1"/>
    <property type="match status" value="1"/>
</dbReference>
<dbReference type="InterPro" id="IPR008602">
    <property type="entry name" value="Duffy-antigen-binding"/>
</dbReference>
<evidence type="ECO:0000259" key="7">
    <source>
        <dbReference type="Pfam" id="PF22672"/>
    </source>
</evidence>